<gene>
    <name evidence="1" type="ORF">SV7mr_13050</name>
</gene>
<evidence type="ECO:0000313" key="1">
    <source>
        <dbReference type="EMBL" id="QDT58804.1"/>
    </source>
</evidence>
<keyword evidence="2" id="KW-1185">Reference proteome</keyword>
<sequence length="176" mass="18769">MRVKAKQTMVHVASLVRDSLAVAPGLRNVVMVAIACVGYQASAQVVTPAPYAPMVANPVVAPVMVPVFPERRASNLRDLRRMRRAQLPLVYPTNQMVLTPAVPPTAAFRSVQQTSYSLPVGSSISSVYPSDITSVPAPGITPAPVAAPVWAPMAPVMPRPVPVIPARAHDVFVPFF</sequence>
<organism evidence="1 2">
    <name type="scientific">Stieleria bergensis</name>
    <dbReference type="NCBI Taxonomy" id="2528025"/>
    <lineage>
        <taxon>Bacteria</taxon>
        <taxon>Pseudomonadati</taxon>
        <taxon>Planctomycetota</taxon>
        <taxon>Planctomycetia</taxon>
        <taxon>Pirellulales</taxon>
        <taxon>Pirellulaceae</taxon>
        <taxon>Stieleria</taxon>
    </lineage>
</organism>
<evidence type="ECO:0000313" key="2">
    <source>
        <dbReference type="Proteomes" id="UP000315003"/>
    </source>
</evidence>
<dbReference type="EMBL" id="CP036272">
    <property type="protein sequence ID" value="QDT58804.1"/>
    <property type="molecule type" value="Genomic_DNA"/>
</dbReference>
<dbReference type="Proteomes" id="UP000315003">
    <property type="component" value="Chromosome"/>
</dbReference>
<name>A0A517SRP8_9BACT</name>
<accession>A0A517SRP8</accession>
<proteinExistence type="predicted"/>
<reference evidence="1 2" key="1">
    <citation type="submission" date="2019-02" db="EMBL/GenBank/DDBJ databases">
        <title>Deep-cultivation of Planctomycetes and their phenomic and genomic characterization uncovers novel biology.</title>
        <authorList>
            <person name="Wiegand S."/>
            <person name="Jogler M."/>
            <person name="Boedeker C."/>
            <person name="Pinto D."/>
            <person name="Vollmers J."/>
            <person name="Rivas-Marin E."/>
            <person name="Kohn T."/>
            <person name="Peeters S.H."/>
            <person name="Heuer A."/>
            <person name="Rast P."/>
            <person name="Oberbeckmann S."/>
            <person name="Bunk B."/>
            <person name="Jeske O."/>
            <person name="Meyerdierks A."/>
            <person name="Storesund J.E."/>
            <person name="Kallscheuer N."/>
            <person name="Luecker S."/>
            <person name="Lage O.M."/>
            <person name="Pohl T."/>
            <person name="Merkel B.J."/>
            <person name="Hornburger P."/>
            <person name="Mueller R.-W."/>
            <person name="Bruemmer F."/>
            <person name="Labrenz M."/>
            <person name="Spormann A.M."/>
            <person name="Op den Camp H."/>
            <person name="Overmann J."/>
            <person name="Amann R."/>
            <person name="Jetten M.S.M."/>
            <person name="Mascher T."/>
            <person name="Medema M.H."/>
            <person name="Devos D.P."/>
            <person name="Kaster A.-K."/>
            <person name="Ovreas L."/>
            <person name="Rohde M."/>
            <person name="Galperin M.Y."/>
            <person name="Jogler C."/>
        </authorList>
    </citation>
    <scope>NUCLEOTIDE SEQUENCE [LARGE SCALE GENOMIC DNA]</scope>
    <source>
        <strain evidence="1 2">SV_7m_r</strain>
    </source>
</reference>
<protein>
    <submittedName>
        <fullName evidence="1">Uncharacterized protein</fullName>
    </submittedName>
</protein>
<dbReference type="AlphaFoldDB" id="A0A517SRP8"/>
<dbReference type="RefSeq" id="WP_145270210.1">
    <property type="nucleotide sequence ID" value="NZ_CP036272.1"/>
</dbReference>